<evidence type="ECO:0000313" key="2">
    <source>
        <dbReference type="Proteomes" id="UP000037035"/>
    </source>
</evidence>
<keyword evidence="2" id="KW-1185">Reference proteome</keyword>
<dbReference type="VEuPathDB" id="FungiDB:VP01_2095g2"/>
<sequence length="43" mass="5183">MRGQYERDQMMLEQYDRRVKTSSQIGKPVIISIRRRKSPVELC</sequence>
<accession>A0A0L6VAV4</accession>
<gene>
    <name evidence="1" type="ORF">VP01_2095g2</name>
</gene>
<proteinExistence type="predicted"/>
<dbReference type="AlphaFoldDB" id="A0A0L6VAV4"/>
<reference evidence="1 2" key="1">
    <citation type="submission" date="2015-08" db="EMBL/GenBank/DDBJ databases">
        <title>Next Generation Sequencing and Analysis of the Genome of Puccinia sorghi L Schw, the Causal Agent of Maize Common Rust.</title>
        <authorList>
            <person name="Rochi L."/>
            <person name="Burguener G."/>
            <person name="Darino M."/>
            <person name="Turjanski A."/>
            <person name="Kreff E."/>
            <person name="Dieguez M.J."/>
            <person name="Sacco F."/>
        </authorList>
    </citation>
    <scope>NUCLEOTIDE SEQUENCE [LARGE SCALE GENOMIC DNA]</scope>
    <source>
        <strain evidence="1 2">RO10H11247</strain>
    </source>
</reference>
<evidence type="ECO:0000313" key="1">
    <source>
        <dbReference type="EMBL" id="KNZ57702.1"/>
    </source>
</evidence>
<comment type="caution">
    <text evidence="1">The sequence shown here is derived from an EMBL/GenBank/DDBJ whole genome shotgun (WGS) entry which is preliminary data.</text>
</comment>
<dbReference type="OrthoDB" id="10262320at2759"/>
<dbReference type="Proteomes" id="UP000037035">
    <property type="component" value="Unassembled WGS sequence"/>
</dbReference>
<name>A0A0L6VAV4_9BASI</name>
<dbReference type="EMBL" id="LAVV01006943">
    <property type="protein sequence ID" value="KNZ57702.1"/>
    <property type="molecule type" value="Genomic_DNA"/>
</dbReference>
<organism evidence="1 2">
    <name type="scientific">Puccinia sorghi</name>
    <dbReference type="NCBI Taxonomy" id="27349"/>
    <lineage>
        <taxon>Eukaryota</taxon>
        <taxon>Fungi</taxon>
        <taxon>Dikarya</taxon>
        <taxon>Basidiomycota</taxon>
        <taxon>Pucciniomycotina</taxon>
        <taxon>Pucciniomycetes</taxon>
        <taxon>Pucciniales</taxon>
        <taxon>Pucciniaceae</taxon>
        <taxon>Puccinia</taxon>
    </lineage>
</organism>
<protein>
    <submittedName>
        <fullName evidence="1">Uncharacterized protein</fullName>
    </submittedName>
</protein>